<dbReference type="Gene3D" id="3.40.50.150">
    <property type="entry name" value="Vaccinia Virus protein VP39"/>
    <property type="match status" value="1"/>
</dbReference>
<proteinExistence type="predicted"/>
<gene>
    <name evidence="2" type="ORF">CCAN11_2000013</name>
</gene>
<feature type="domain" description="Methyltransferase type 11" evidence="1">
    <location>
        <begin position="18"/>
        <end position="116"/>
    </location>
</feature>
<evidence type="ECO:0000259" key="1">
    <source>
        <dbReference type="Pfam" id="PF08241"/>
    </source>
</evidence>
<name>A0A0B7IGP7_9FLAO</name>
<dbReference type="InterPro" id="IPR013216">
    <property type="entry name" value="Methyltransf_11"/>
</dbReference>
<dbReference type="SUPFAM" id="SSF53335">
    <property type="entry name" value="S-adenosyl-L-methionine-dependent methyltransferases"/>
    <property type="match status" value="1"/>
</dbReference>
<dbReference type="CDD" id="cd02440">
    <property type="entry name" value="AdoMet_MTases"/>
    <property type="match status" value="1"/>
</dbReference>
<evidence type="ECO:0000313" key="2">
    <source>
        <dbReference type="EMBL" id="CEN49769.1"/>
    </source>
</evidence>
<evidence type="ECO:0000313" key="3">
    <source>
        <dbReference type="Proteomes" id="UP000039370"/>
    </source>
</evidence>
<dbReference type="Proteomes" id="UP000039370">
    <property type="component" value="Unassembled WGS sequence"/>
</dbReference>
<organism evidence="2 3">
    <name type="scientific">Capnocytophaga canimorsus</name>
    <dbReference type="NCBI Taxonomy" id="28188"/>
    <lineage>
        <taxon>Bacteria</taxon>
        <taxon>Pseudomonadati</taxon>
        <taxon>Bacteroidota</taxon>
        <taxon>Flavobacteriia</taxon>
        <taxon>Flavobacteriales</taxon>
        <taxon>Flavobacteriaceae</taxon>
        <taxon>Capnocytophaga</taxon>
    </lineage>
</organism>
<dbReference type="InterPro" id="IPR029063">
    <property type="entry name" value="SAM-dependent_MTases_sf"/>
</dbReference>
<dbReference type="AlphaFoldDB" id="A0A0B7IGP7"/>
<sequence length="199" mass="23717">MIKHALQYLDIADGDTVLEIGYGNGKHIPLLFEKTPSILYQGLEISPLMYEQAIIENKRQILNQLVGLQLYNGRDIPFSETFFDRIFTVNTIYFWEFPELFLKELHRILKLGGRLTISFIEENFMKKMPFTHFDFTYYNKHKINRLLKEIPFEMVDYQTQKENIKSKMGEMGRARVFYCFAYKNQNVILFIEFKKILAI</sequence>
<dbReference type="EMBL" id="CDOK01000114">
    <property type="protein sequence ID" value="CEN49769.1"/>
    <property type="molecule type" value="Genomic_DNA"/>
</dbReference>
<protein>
    <recommendedName>
        <fullName evidence="1">Methyltransferase type 11 domain-containing protein</fullName>
    </recommendedName>
</protein>
<accession>A0A0B7IGP7</accession>
<reference evidence="3" key="1">
    <citation type="submission" date="2015-01" db="EMBL/GenBank/DDBJ databases">
        <authorList>
            <person name="MANFREDI Pablo"/>
        </authorList>
    </citation>
    <scope>NUCLEOTIDE SEQUENCE [LARGE SCALE GENOMIC DNA]</scope>
    <source>
        <strain evidence="3">Cc11</strain>
    </source>
</reference>
<dbReference type="Pfam" id="PF08241">
    <property type="entry name" value="Methyltransf_11"/>
    <property type="match status" value="1"/>
</dbReference>
<dbReference type="GO" id="GO:0008757">
    <property type="term" value="F:S-adenosylmethionine-dependent methyltransferase activity"/>
    <property type="evidence" value="ECO:0007669"/>
    <property type="project" value="InterPro"/>
</dbReference>